<dbReference type="InterPro" id="IPR010287">
    <property type="entry name" value="DUF892_YciF-like"/>
</dbReference>
<organism evidence="2 3">
    <name type="scientific">Hymenobacter algoricola</name>
    <dbReference type="NCBI Taxonomy" id="486267"/>
    <lineage>
        <taxon>Bacteria</taxon>
        <taxon>Pseudomonadati</taxon>
        <taxon>Bacteroidota</taxon>
        <taxon>Cytophagia</taxon>
        <taxon>Cytophagales</taxon>
        <taxon>Hymenobacteraceae</taxon>
        <taxon>Hymenobacter</taxon>
    </lineage>
</organism>
<evidence type="ECO:0000256" key="1">
    <source>
        <dbReference type="SAM" id="Coils"/>
    </source>
</evidence>
<dbReference type="CDD" id="cd07909">
    <property type="entry name" value="YciF"/>
    <property type="match status" value="1"/>
</dbReference>
<feature type="coiled-coil region" evidence="1">
    <location>
        <begin position="46"/>
        <end position="73"/>
    </location>
</feature>
<dbReference type="InterPro" id="IPR047114">
    <property type="entry name" value="YciF"/>
</dbReference>
<dbReference type="RefSeq" id="WP_345113365.1">
    <property type="nucleotide sequence ID" value="NZ_BAABDH010000038.1"/>
</dbReference>
<keyword evidence="1" id="KW-0175">Coiled coil</keyword>
<protein>
    <submittedName>
        <fullName evidence="2">Ferritin-like domain-containing protein</fullName>
    </submittedName>
</protein>
<dbReference type="Proteomes" id="UP001499909">
    <property type="component" value="Unassembled WGS sequence"/>
</dbReference>
<sequence>MGIFSDKLNSLDDLLHEQLRDLYSAESQLVKALPDMADTAKDARLKQAFQTHLQETKNQVARLEQIGRDLKIDLSGHTCKAMEGLLKEGKDMMHENASDEVKDAGLIASAQRVEHYEIAGYGTAAHYAERTGHAAAAGLLRQTLHEEQSTDTKLNDLAKNYINEKAG</sequence>
<dbReference type="PANTHER" id="PTHR30565:SF9">
    <property type="entry name" value="PROTEIN YCIF"/>
    <property type="match status" value="1"/>
</dbReference>
<dbReference type="Gene3D" id="1.20.1260.10">
    <property type="match status" value="1"/>
</dbReference>
<keyword evidence="3" id="KW-1185">Reference proteome</keyword>
<dbReference type="EMBL" id="BAABDH010000038">
    <property type="protein sequence ID" value="GAA3937135.1"/>
    <property type="molecule type" value="Genomic_DNA"/>
</dbReference>
<comment type="caution">
    <text evidence="2">The sequence shown here is derived from an EMBL/GenBank/DDBJ whole genome shotgun (WGS) entry which is preliminary data.</text>
</comment>
<evidence type="ECO:0000313" key="2">
    <source>
        <dbReference type="EMBL" id="GAA3937135.1"/>
    </source>
</evidence>
<dbReference type="PANTHER" id="PTHR30565">
    <property type="entry name" value="PROTEIN YCIF"/>
    <property type="match status" value="1"/>
</dbReference>
<dbReference type="InterPro" id="IPR012347">
    <property type="entry name" value="Ferritin-like"/>
</dbReference>
<dbReference type="Pfam" id="PF05974">
    <property type="entry name" value="DUF892"/>
    <property type="match status" value="1"/>
</dbReference>
<reference evidence="3" key="1">
    <citation type="journal article" date="2019" name="Int. J. Syst. Evol. Microbiol.">
        <title>The Global Catalogue of Microorganisms (GCM) 10K type strain sequencing project: providing services to taxonomists for standard genome sequencing and annotation.</title>
        <authorList>
            <consortium name="The Broad Institute Genomics Platform"/>
            <consortium name="The Broad Institute Genome Sequencing Center for Infectious Disease"/>
            <person name="Wu L."/>
            <person name="Ma J."/>
        </authorList>
    </citation>
    <scope>NUCLEOTIDE SEQUENCE [LARGE SCALE GENOMIC DNA]</scope>
    <source>
        <strain evidence="3">JCM 17214</strain>
    </source>
</reference>
<accession>A0ABP7N4Z7</accession>
<proteinExistence type="predicted"/>
<dbReference type="SUPFAM" id="SSF47240">
    <property type="entry name" value="Ferritin-like"/>
    <property type="match status" value="1"/>
</dbReference>
<name>A0ABP7N4Z7_9BACT</name>
<evidence type="ECO:0000313" key="3">
    <source>
        <dbReference type="Proteomes" id="UP001499909"/>
    </source>
</evidence>
<gene>
    <name evidence="2" type="ORF">GCM10022406_21630</name>
</gene>
<dbReference type="InterPro" id="IPR009078">
    <property type="entry name" value="Ferritin-like_SF"/>
</dbReference>